<feature type="transmembrane region" description="Helical" evidence="7">
    <location>
        <begin position="237"/>
        <end position="263"/>
    </location>
</feature>
<gene>
    <name evidence="9" type="ORF">Aau02nite_88370</name>
</gene>
<feature type="transmembrane region" description="Helical" evidence="7">
    <location>
        <begin position="176"/>
        <end position="197"/>
    </location>
</feature>
<feature type="transmembrane region" description="Helical" evidence="7">
    <location>
        <begin position="116"/>
        <end position="138"/>
    </location>
</feature>
<feature type="transmembrane region" description="Helical" evidence="7">
    <location>
        <begin position="303"/>
        <end position="321"/>
    </location>
</feature>
<dbReference type="GO" id="GO:0022857">
    <property type="term" value="F:transmembrane transporter activity"/>
    <property type="evidence" value="ECO:0007669"/>
    <property type="project" value="InterPro"/>
</dbReference>
<evidence type="ECO:0000256" key="5">
    <source>
        <dbReference type="ARBA" id="ARBA00022989"/>
    </source>
</evidence>
<feature type="transmembrane region" description="Helical" evidence="7">
    <location>
        <begin position="150"/>
        <end position="170"/>
    </location>
</feature>
<feature type="transmembrane region" description="Helical" evidence="7">
    <location>
        <begin position="363"/>
        <end position="385"/>
    </location>
</feature>
<evidence type="ECO:0000256" key="2">
    <source>
        <dbReference type="ARBA" id="ARBA00008335"/>
    </source>
</evidence>
<evidence type="ECO:0000256" key="7">
    <source>
        <dbReference type="SAM" id="Phobius"/>
    </source>
</evidence>
<dbReference type="InterPro" id="IPR020846">
    <property type="entry name" value="MFS_dom"/>
</dbReference>
<keyword evidence="3" id="KW-0813">Transport</keyword>
<dbReference type="SUPFAM" id="SSF103473">
    <property type="entry name" value="MFS general substrate transporter"/>
    <property type="match status" value="1"/>
</dbReference>
<evidence type="ECO:0000313" key="10">
    <source>
        <dbReference type="Proteomes" id="UP000681340"/>
    </source>
</evidence>
<dbReference type="PANTHER" id="PTHR23514:SF3">
    <property type="entry name" value="BYPASS OF STOP CODON PROTEIN 6"/>
    <property type="match status" value="1"/>
</dbReference>
<evidence type="ECO:0000256" key="6">
    <source>
        <dbReference type="ARBA" id="ARBA00023136"/>
    </source>
</evidence>
<dbReference type="Pfam" id="PF07690">
    <property type="entry name" value="MFS_1"/>
    <property type="match status" value="1"/>
</dbReference>
<evidence type="ECO:0000259" key="8">
    <source>
        <dbReference type="PROSITE" id="PS50850"/>
    </source>
</evidence>
<keyword evidence="6 7" id="KW-0472">Membrane</keyword>
<dbReference type="RefSeq" id="WP_246595892.1">
    <property type="nucleotide sequence ID" value="NZ_BAABEA010000011.1"/>
</dbReference>
<dbReference type="InterPro" id="IPR011701">
    <property type="entry name" value="MFS"/>
</dbReference>
<dbReference type="InterPro" id="IPR051788">
    <property type="entry name" value="MFS_Transporter"/>
</dbReference>
<sequence length="418" mass="42163">MTSLPSDAAADARPPTPDAAPVVRMSVLLLAYFAFISLGLPDGLLGVGWPSMAGEFRVGTDTVGLLLFAGTAGYLVSSVAAGFSIARLGVGRLLAVSTALASLALAGYAVSPAFAFLVPCALIAGFGGGAIDAGLNAYAAGAFGPRHMNWMHAFFGLGVAIGPLIMTAVLSGALSWHWGYGIVASGQAVLALAFALTRRSWAQHRARPATAEQGGDAGPGGGAPTPTRIAVTLAIPAVWISAAAFAVYVALEITAGLWAFLFLTNERGVSSAVAGICVSAYWASLFVGRVVQGFVVERVGTTRILVGSLIGLVAGSGLVALPGPGWLAVAGLMVIGFAAAPVFPLLTLTTADRVGPLHADRTIGVQIGAAGLGGALIPAGVGVLIDRMGEQVLGPALIVLSLLLLGLYAITHRRRPPA</sequence>
<evidence type="ECO:0000256" key="3">
    <source>
        <dbReference type="ARBA" id="ARBA00022448"/>
    </source>
</evidence>
<dbReference type="Gene3D" id="1.20.1250.20">
    <property type="entry name" value="MFS general substrate transporter like domains"/>
    <property type="match status" value="2"/>
</dbReference>
<feature type="transmembrane region" description="Helical" evidence="7">
    <location>
        <begin position="93"/>
        <end position="110"/>
    </location>
</feature>
<keyword evidence="10" id="KW-1185">Reference proteome</keyword>
<comment type="similarity">
    <text evidence="2">Belongs to the major facilitator superfamily.</text>
</comment>
<keyword evidence="5 7" id="KW-1133">Transmembrane helix</keyword>
<dbReference type="PROSITE" id="PS50850">
    <property type="entry name" value="MFS"/>
    <property type="match status" value="1"/>
</dbReference>
<feature type="transmembrane region" description="Helical" evidence="7">
    <location>
        <begin position="27"/>
        <end position="45"/>
    </location>
</feature>
<name>A0A919SWV7_9ACTN</name>
<proteinExistence type="inferred from homology"/>
<evidence type="ECO:0000256" key="4">
    <source>
        <dbReference type="ARBA" id="ARBA00022692"/>
    </source>
</evidence>
<comment type="subcellular location">
    <subcellularLocation>
        <location evidence="1">Cell membrane</location>
        <topology evidence="1">Multi-pass membrane protein</topology>
    </subcellularLocation>
</comment>
<protein>
    <submittedName>
        <fullName evidence="9">MFS transporter</fullName>
    </submittedName>
</protein>
<dbReference type="PANTHER" id="PTHR23514">
    <property type="entry name" value="BYPASS OF STOP CODON PROTEIN 6"/>
    <property type="match status" value="1"/>
</dbReference>
<feature type="transmembrane region" description="Helical" evidence="7">
    <location>
        <begin position="391"/>
        <end position="410"/>
    </location>
</feature>
<organism evidence="9 10">
    <name type="scientific">Actinoplanes auranticolor</name>
    <dbReference type="NCBI Taxonomy" id="47988"/>
    <lineage>
        <taxon>Bacteria</taxon>
        <taxon>Bacillati</taxon>
        <taxon>Actinomycetota</taxon>
        <taxon>Actinomycetes</taxon>
        <taxon>Micromonosporales</taxon>
        <taxon>Micromonosporaceae</taxon>
        <taxon>Actinoplanes</taxon>
    </lineage>
</organism>
<dbReference type="Proteomes" id="UP000681340">
    <property type="component" value="Unassembled WGS sequence"/>
</dbReference>
<evidence type="ECO:0000313" key="9">
    <source>
        <dbReference type="EMBL" id="GIM79972.1"/>
    </source>
</evidence>
<dbReference type="EMBL" id="BOQL01000086">
    <property type="protein sequence ID" value="GIM79972.1"/>
    <property type="molecule type" value="Genomic_DNA"/>
</dbReference>
<feature type="transmembrane region" description="Helical" evidence="7">
    <location>
        <begin position="65"/>
        <end position="86"/>
    </location>
</feature>
<comment type="caution">
    <text evidence="9">The sequence shown here is derived from an EMBL/GenBank/DDBJ whole genome shotgun (WGS) entry which is preliminary data.</text>
</comment>
<evidence type="ECO:0000256" key="1">
    <source>
        <dbReference type="ARBA" id="ARBA00004651"/>
    </source>
</evidence>
<dbReference type="GO" id="GO:0005886">
    <property type="term" value="C:plasma membrane"/>
    <property type="evidence" value="ECO:0007669"/>
    <property type="project" value="UniProtKB-SubCell"/>
</dbReference>
<feature type="transmembrane region" description="Helical" evidence="7">
    <location>
        <begin position="269"/>
        <end position="291"/>
    </location>
</feature>
<dbReference type="AlphaFoldDB" id="A0A919SWV7"/>
<feature type="domain" description="Major facilitator superfamily (MFS) profile" evidence="8">
    <location>
        <begin position="27"/>
        <end position="413"/>
    </location>
</feature>
<feature type="transmembrane region" description="Helical" evidence="7">
    <location>
        <begin position="327"/>
        <end position="351"/>
    </location>
</feature>
<dbReference type="InterPro" id="IPR036259">
    <property type="entry name" value="MFS_trans_sf"/>
</dbReference>
<accession>A0A919SWV7</accession>
<reference evidence="9" key="1">
    <citation type="submission" date="2021-03" db="EMBL/GenBank/DDBJ databases">
        <title>Whole genome shotgun sequence of Actinoplanes auranticolor NBRC 12245.</title>
        <authorList>
            <person name="Komaki H."/>
            <person name="Tamura T."/>
        </authorList>
    </citation>
    <scope>NUCLEOTIDE SEQUENCE</scope>
    <source>
        <strain evidence="9">NBRC 12245</strain>
    </source>
</reference>
<keyword evidence="4 7" id="KW-0812">Transmembrane</keyword>